<evidence type="ECO:0000259" key="2">
    <source>
        <dbReference type="Pfam" id="PF19251"/>
    </source>
</evidence>
<dbReference type="InterPro" id="IPR045418">
    <property type="entry name" value="P2_DUF5899"/>
</dbReference>
<dbReference type="Pfam" id="PF19251">
    <property type="entry name" value="DUF5899"/>
    <property type="match status" value="1"/>
</dbReference>
<feature type="region of interest" description="Disordered" evidence="1">
    <location>
        <begin position="1"/>
        <end position="25"/>
    </location>
</feature>
<evidence type="ECO:0000313" key="3">
    <source>
        <dbReference type="EMBL" id="QHU13603.1"/>
    </source>
</evidence>
<sequence length="712" mass="78466">MDLYSNNTNNDRYNNNDIRNVNNDIPSMNNIYSSSYWDKVKADEQRRSDKLYEKAKSPYETGIVAKPSYADMFARIDAEDSGAGSGGGGGGSRSGGSGDNFVSSLTGEMINKGDFSHNNMTPFLRKNVTQNTNIENMSSVFDTKTGNNQFWQKKQEVPCLFKPEMNAGGNVCSMKNNDDFLKSRINNSSRVNNFFPIEKIRVGPGINKGYDAAPTGGFHQMDTADYAKPRTLDDLRSKINQKETYFEIPMQAPPKGIEQRGVITPFDKNRPDTNYEVSPDMWLKTTGAIMKDTERPAENVRPTARPEFHIEYKGAAKYGENSPGQGIENDYGKNAIMLYENERMTTETRTVVSNVSSLVKAIVAPIMDALKYSMKEYTVEAERAVGNPSIQIPSKATTYDPDNHIMKTTVKETTIHDSETINLTGNKETYAALTDSAKTTVKETTIHDSDTINLTGNKETYSALTDSAKTTVKETMIHDTNVANIKGEKGVGYIMFDENDAKKTLRQTLPKIDSVRNIGGTTYKVSLYNPDLVAKTTMKETMIVGKSANGFLGGILEGLFGGYMSANVELKNTHKQFISDTNEYGIAGAGAGGDFRQTDRTADENAEIDGTREGIMMSAGYTPNPGNVNINADPADIEMTTKKPFENSIAARDSGNVGMIYQSSPVFDNCSITKMPDKSNAFSNRLDSDLLEPMTTNEFAIRINPIKKGCKV</sequence>
<feature type="compositionally biased region" description="Gly residues" evidence="1">
    <location>
        <begin position="83"/>
        <end position="98"/>
    </location>
</feature>
<organism evidence="3">
    <name type="scientific">viral metagenome</name>
    <dbReference type="NCBI Taxonomy" id="1070528"/>
    <lineage>
        <taxon>unclassified sequences</taxon>
        <taxon>metagenomes</taxon>
        <taxon>organismal metagenomes</taxon>
    </lineage>
</organism>
<dbReference type="EMBL" id="MN740822">
    <property type="protein sequence ID" value="QHU13603.1"/>
    <property type="molecule type" value="Genomic_DNA"/>
</dbReference>
<evidence type="ECO:0000256" key="1">
    <source>
        <dbReference type="SAM" id="MobiDB-lite"/>
    </source>
</evidence>
<feature type="compositionally biased region" description="Low complexity" evidence="1">
    <location>
        <begin position="1"/>
        <end position="24"/>
    </location>
</feature>
<name>A0A6C0K833_9ZZZZ</name>
<feature type="domain" description="DUF5899" evidence="2">
    <location>
        <begin position="181"/>
        <end position="221"/>
    </location>
</feature>
<dbReference type="AlphaFoldDB" id="A0A6C0K833"/>
<accession>A0A6C0K833</accession>
<proteinExistence type="predicted"/>
<feature type="region of interest" description="Disordered" evidence="1">
    <location>
        <begin position="80"/>
        <end position="103"/>
    </location>
</feature>
<protein>
    <recommendedName>
        <fullName evidence="2">DUF5899 domain-containing protein</fullName>
    </recommendedName>
</protein>
<reference evidence="3" key="1">
    <citation type="journal article" date="2020" name="Nature">
        <title>Giant virus diversity and host interactions through global metagenomics.</title>
        <authorList>
            <person name="Schulz F."/>
            <person name="Roux S."/>
            <person name="Paez-Espino D."/>
            <person name="Jungbluth S."/>
            <person name="Walsh D.A."/>
            <person name="Denef V.J."/>
            <person name="McMahon K.D."/>
            <person name="Konstantinidis K.T."/>
            <person name="Eloe-Fadrosh E.A."/>
            <person name="Kyrpides N.C."/>
            <person name="Woyke T."/>
        </authorList>
    </citation>
    <scope>NUCLEOTIDE SEQUENCE</scope>
    <source>
        <strain evidence="3">GVMAG-S-1101178-73</strain>
    </source>
</reference>